<evidence type="ECO:0000256" key="11">
    <source>
        <dbReference type="ARBA" id="ARBA00022840"/>
    </source>
</evidence>
<feature type="transmembrane region" description="Helical" evidence="15">
    <location>
        <begin position="188"/>
        <end position="206"/>
    </location>
</feature>
<evidence type="ECO:0000259" key="16">
    <source>
        <dbReference type="PROSITE" id="PS50109"/>
    </source>
</evidence>
<name>A0A829Y6P3_9GAMM</name>
<dbReference type="InterPro" id="IPR050980">
    <property type="entry name" value="2C_sensor_his_kinase"/>
</dbReference>
<dbReference type="GO" id="GO:0005886">
    <property type="term" value="C:plasma membrane"/>
    <property type="evidence" value="ECO:0007669"/>
    <property type="project" value="UniProtKB-SubCell"/>
</dbReference>
<dbReference type="SMART" id="SM00304">
    <property type="entry name" value="HAMP"/>
    <property type="match status" value="1"/>
</dbReference>
<feature type="domain" description="HAMP" evidence="17">
    <location>
        <begin position="208"/>
        <end position="260"/>
    </location>
</feature>
<keyword evidence="11" id="KW-0067">ATP-binding</keyword>
<evidence type="ECO:0000256" key="15">
    <source>
        <dbReference type="SAM" id="Phobius"/>
    </source>
</evidence>
<dbReference type="PANTHER" id="PTHR44936">
    <property type="entry name" value="SENSOR PROTEIN CREC"/>
    <property type="match status" value="1"/>
</dbReference>
<reference evidence="19" key="1">
    <citation type="submission" date="2020-01" db="EMBL/GenBank/DDBJ databases">
        <title>'Steroidobacter agaridevorans' sp. nov., agar-degrading bacteria isolated from rhizosphere soils.</title>
        <authorList>
            <person name="Ikenaga M."/>
            <person name="Kataoka M."/>
            <person name="Murouchi A."/>
            <person name="Katsuragi S."/>
            <person name="Sakai M."/>
        </authorList>
    </citation>
    <scope>NUCLEOTIDE SEQUENCE [LARGE SCALE GENOMIC DNA]</scope>
    <source>
        <strain evidence="19">YU21-B</strain>
    </source>
</reference>
<dbReference type="InterPro" id="IPR036890">
    <property type="entry name" value="HATPase_C_sf"/>
</dbReference>
<organism evidence="18 19">
    <name type="scientific">Steroidobacter agaridevorans</name>
    <dbReference type="NCBI Taxonomy" id="2695856"/>
    <lineage>
        <taxon>Bacteria</taxon>
        <taxon>Pseudomonadati</taxon>
        <taxon>Pseudomonadota</taxon>
        <taxon>Gammaproteobacteria</taxon>
        <taxon>Steroidobacterales</taxon>
        <taxon>Steroidobacteraceae</taxon>
        <taxon>Steroidobacter</taxon>
    </lineage>
</organism>
<feature type="transmembrane region" description="Helical" evidence="15">
    <location>
        <begin position="12"/>
        <end position="34"/>
    </location>
</feature>
<evidence type="ECO:0000256" key="3">
    <source>
        <dbReference type="ARBA" id="ARBA00012438"/>
    </source>
</evidence>
<dbReference type="InterPro" id="IPR003594">
    <property type="entry name" value="HATPase_dom"/>
</dbReference>
<dbReference type="InterPro" id="IPR005467">
    <property type="entry name" value="His_kinase_dom"/>
</dbReference>
<keyword evidence="7" id="KW-0808">Transferase</keyword>
<dbReference type="SUPFAM" id="SSF47384">
    <property type="entry name" value="Homodimeric domain of signal transducing histidine kinase"/>
    <property type="match status" value="1"/>
</dbReference>
<evidence type="ECO:0000256" key="1">
    <source>
        <dbReference type="ARBA" id="ARBA00000085"/>
    </source>
</evidence>
<evidence type="ECO:0000256" key="9">
    <source>
        <dbReference type="ARBA" id="ARBA00022741"/>
    </source>
</evidence>
<sequence length="469" mass="51804">MARRLLPDTLFGRLFVATVGVIGAMLLVFILLIVRERRELALLDSGAGSSANTIAETSQYLAGLSREERDDARMKLREQRLTPDDVRPPPPRIQDEERAALERAFAAHLQRHLGSEYKVSTGPPRARRSEVIPLHALRRDLPPPDGPPPPGIIRRDRVFDVTVTFPDGDKAIFRTFAPRSGPRLPRQIFLELGFLAIALGVVLYAMTRTITRPLGDLARAADAVGRGASGTPLKETGAREIRRATRAFNSMQERLRRYLDSRTQVLAAMSHDLRTPLTRLRLRVESIDDDQLRQRLVEDLDEMSSMIRGALGVFRGLNDDEAAVPVDIDALALELQRQHAELGGEVSIVGSARAPYVAKPLALKRCLGNLVQNAIRHGVRATIQIEDGSQLIVRILDEGPGIPEDMLEKVFEPFFRLEHSRNRDTGGTGLGLSIARDIAQAHGGSLSLHNRQNGGLEARLTLPREGIST</sequence>
<dbReference type="Proteomes" id="UP000445000">
    <property type="component" value="Unassembled WGS sequence"/>
</dbReference>
<dbReference type="Gene3D" id="3.30.565.10">
    <property type="entry name" value="Histidine kinase-like ATPase, C-terminal domain"/>
    <property type="match status" value="1"/>
</dbReference>
<keyword evidence="13" id="KW-0902">Two-component regulatory system</keyword>
<dbReference type="PRINTS" id="PR00344">
    <property type="entry name" value="BCTRLSENSOR"/>
</dbReference>
<dbReference type="PANTHER" id="PTHR44936:SF5">
    <property type="entry name" value="SENSOR HISTIDINE KINASE ENVZ"/>
    <property type="match status" value="1"/>
</dbReference>
<evidence type="ECO:0000256" key="6">
    <source>
        <dbReference type="ARBA" id="ARBA00022553"/>
    </source>
</evidence>
<evidence type="ECO:0000256" key="4">
    <source>
        <dbReference type="ARBA" id="ARBA00022475"/>
    </source>
</evidence>
<comment type="caution">
    <text evidence="18">The sequence shown here is derived from an EMBL/GenBank/DDBJ whole genome shotgun (WGS) entry which is preliminary data.</text>
</comment>
<evidence type="ECO:0000256" key="7">
    <source>
        <dbReference type="ARBA" id="ARBA00022679"/>
    </source>
</evidence>
<dbReference type="Pfam" id="PF02518">
    <property type="entry name" value="HATPase_c"/>
    <property type="match status" value="1"/>
</dbReference>
<dbReference type="Pfam" id="PF00672">
    <property type="entry name" value="HAMP"/>
    <property type="match status" value="1"/>
</dbReference>
<dbReference type="Gene3D" id="1.10.287.130">
    <property type="match status" value="1"/>
</dbReference>
<dbReference type="SMART" id="SM00388">
    <property type="entry name" value="HisKA"/>
    <property type="match status" value="1"/>
</dbReference>
<dbReference type="InterPro" id="IPR003661">
    <property type="entry name" value="HisK_dim/P_dom"/>
</dbReference>
<dbReference type="SUPFAM" id="SSF55874">
    <property type="entry name" value="ATPase domain of HSP90 chaperone/DNA topoisomerase II/histidine kinase"/>
    <property type="match status" value="1"/>
</dbReference>
<dbReference type="AlphaFoldDB" id="A0A829Y6P3"/>
<keyword evidence="14 15" id="KW-0472">Membrane</keyword>
<accession>A0A829Y6P3</accession>
<dbReference type="EC" id="2.7.13.3" evidence="3"/>
<dbReference type="EMBL" id="BLJN01000001">
    <property type="protein sequence ID" value="GFE78897.1"/>
    <property type="molecule type" value="Genomic_DNA"/>
</dbReference>
<feature type="domain" description="Histidine kinase" evidence="16">
    <location>
        <begin position="268"/>
        <end position="466"/>
    </location>
</feature>
<keyword evidence="5" id="KW-0997">Cell inner membrane</keyword>
<keyword evidence="6" id="KW-0597">Phosphoprotein</keyword>
<dbReference type="RefSeq" id="WP_161810737.1">
    <property type="nucleotide sequence ID" value="NZ_BLJN01000001.1"/>
</dbReference>
<dbReference type="PROSITE" id="PS50109">
    <property type="entry name" value="HIS_KIN"/>
    <property type="match status" value="1"/>
</dbReference>
<dbReference type="InterPro" id="IPR036097">
    <property type="entry name" value="HisK_dim/P_sf"/>
</dbReference>
<evidence type="ECO:0000256" key="8">
    <source>
        <dbReference type="ARBA" id="ARBA00022692"/>
    </source>
</evidence>
<keyword evidence="19" id="KW-1185">Reference proteome</keyword>
<dbReference type="SMART" id="SM00387">
    <property type="entry name" value="HATPase_c"/>
    <property type="match status" value="1"/>
</dbReference>
<keyword evidence="8 15" id="KW-0812">Transmembrane</keyword>
<gene>
    <name evidence="18" type="ORF">GCM10011487_08970</name>
</gene>
<comment type="catalytic activity">
    <reaction evidence="1">
        <text>ATP + protein L-histidine = ADP + protein N-phospho-L-histidine.</text>
        <dbReference type="EC" id="2.7.13.3"/>
    </reaction>
</comment>
<dbReference type="GO" id="GO:0000155">
    <property type="term" value="F:phosphorelay sensor kinase activity"/>
    <property type="evidence" value="ECO:0007669"/>
    <property type="project" value="InterPro"/>
</dbReference>
<keyword evidence="9" id="KW-0547">Nucleotide-binding</keyword>
<evidence type="ECO:0000313" key="18">
    <source>
        <dbReference type="EMBL" id="GFE78897.1"/>
    </source>
</evidence>
<dbReference type="Gene3D" id="1.10.8.500">
    <property type="entry name" value="HAMP domain in histidine kinase"/>
    <property type="match status" value="1"/>
</dbReference>
<comment type="subcellular location">
    <subcellularLocation>
        <location evidence="2">Cell inner membrane</location>
        <topology evidence="2">Multi-pass membrane protein</topology>
    </subcellularLocation>
</comment>
<protein>
    <recommendedName>
        <fullName evidence="3">histidine kinase</fullName>
        <ecNumber evidence="3">2.7.13.3</ecNumber>
    </recommendedName>
</protein>
<evidence type="ECO:0000256" key="12">
    <source>
        <dbReference type="ARBA" id="ARBA00022989"/>
    </source>
</evidence>
<keyword evidence="10" id="KW-0418">Kinase</keyword>
<evidence type="ECO:0000259" key="17">
    <source>
        <dbReference type="PROSITE" id="PS50885"/>
    </source>
</evidence>
<dbReference type="InterPro" id="IPR003660">
    <property type="entry name" value="HAMP_dom"/>
</dbReference>
<evidence type="ECO:0000256" key="2">
    <source>
        <dbReference type="ARBA" id="ARBA00004429"/>
    </source>
</evidence>
<dbReference type="InterPro" id="IPR004358">
    <property type="entry name" value="Sig_transdc_His_kin-like_C"/>
</dbReference>
<dbReference type="Pfam" id="PF00512">
    <property type="entry name" value="HisKA"/>
    <property type="match status" value="1"/>
</dbReference>
<evidence type="ECO:0000256" key="10">
    <source>
        <dbReference type="ARBA" id="ARBA00022777"/>
    </source>
</evidence>
<dbReference type="PROSITE" id="PS50885">
    <property type="entry name" value="HAMP"/>
    <property type="match status" value="1"/>
</dbReference>
<dbReference type="CDD" id="cd00082">
    <property type="entry name" value="HisKA"/>
    <property type="match status" value="1"/>
</dbReference>
<evidence type="ECO:0000256" key="13">
    <source>
        <dbReference type="ARBA" id="ARBA00023012"/>
    </source>
</evidence>
<evidence type="ECO:0000256" key="14">
    <source>
        <dbReference type="ARBA" id="ARBA00023136"/>
    </source>
</evidence>
<keyword evidence="4" id="KW-1003">Cell membrane</keyword>
<evidence type="ECO:0000313" key="19">
    <source>
        <dbReference type="Proteomes" id="UP000445000"/>
    </source>
</evidence>
<dbReference type="SUPFAM" id="SSF158472">
    <property type="entry name" value="HAMP domain-like"/>
    <property type="match status" value="1"/>
</dbReference>
<proteinExistence type="predicted"/>
<keyword evidence="12 15" id="KW-1133">Transmembrane helix</keyword>
<dbReference type="GO" id="GO:0005524">
    <property type="term" value="F:ATP binding"/>
    <property type="evidence" value="ECO:0007669"/>
    <property type="project" value="UniProtKB-KW"/>
</dbReference>
<evidence type="ECO:0000256" key="5">
    <source>
        <dbReference type="ARBA" id="ARBA00022519"/>
    </source>
</evidence>
<dbReference type="CDD" id="cd06225">
    <property type="entry name" value="HAMP"/>
    <property type="match status" value="1"/>
</dbReference>